<dbReference type="InterPro" id="IPR034751">
    <property type="entry name" value="Yippee"/>
</dbReference>
<comment type="similarity">
    <text evidence="1">Belongs to the yippee family.</text>
</comment>
<keyword evidence="2" id="KW-0479">Metal-binding</keyword>
<feature type="compositionally biased region" description="Acidic residues" evidence="4">
    <location>
        <begin position="115"/>
        <end position="136"/>
    </location>
</feature>
<evidence type="ECO:0000313" key="7">
    <source>
        <dbReference type="Proteomes" id="UP001627284"/>
    </source>
</evidence>
<organism evidence="6 7">
    <name type="scientific">Solanum stoloniferum</name>
    <dbReference type="NCBI Taxonomy" id="62892"/>
    <lineage>
        <taxon>Eukaryota</taxon>
        <taxon>Viridiplantae</taxon>
        <taxon>Streptophyta</taxon>
        <taxon>Embryophyta</taxon>
        <taxon>Tracheophyta</taxon>
        <taxon>Spermatophyta</taxon>
        <taxon>Magnoliopsida</taxon>
        <taxon>eudicotyledons</taxon>
        <taxon>Gunneridae</taxon>
        <taxon>Pentapetalae</taxon>
        <taxon>asterids</taxon>
        <taxon>lamiids</taxon>
        <taxon>Solanales</taxon>
        <taxon>Solanaceae</taxon>
        <taxon>Solanoideae</taxon>
        <taxon>Solaneae</taxon>
        <taxon>Solanum</taxon>
    </lineage>
</organism>
<dbReference type="Pfam" id="PF03226">
    <property type="entry name" value="Yippee-Mis18"/>
    <property type="match status" value="1"/>
</dbReference>
<feature type="domain" description="Yippee" evidence="5">
    <location>
        <begin position="12"/>
        <end position="101"/>
    </location>
</feature>
<protein>
    <recommendedName>
        <fullName evidence="5">Yippee domain-containing protein</fullName>
    </recommendedName>
</protein>
<evidence type="ECO:0000256" key="2">
    <source>
        <dbReference type="ARBA" id="ARBA00022723"/>
    </source>
</evidence>
<evidence type="ECO:0000256" key="3">
    <source>
        <dbReference type="ARBA" id="ARBA00022833"/>
    </source>
</evidence>
<accession>A0ABD2URG2</accession>
<feature type="region of interest" description="Disordered" evidence="4">
    <location>
        <begin position="113"/>
        <end position="136"/>
    </location>
</feature>
<evidence type="ECO:0000256" key="4">
    <source>
        <dbReference type="SAM" id="MobiDB-lite"/>
    </source>
</evidence>
<evidence type="ECO:0000313" key="6">
    <source>
        <dbReference type="EMBL" id="KAL3371168.1"/>
    </source>
</evidence>
<evidence type="ECO:0000259" key="5">
    <source>
        <dbReference type="PROSITE" id="PS51792"/>
    </source>
</evidence>
<dbReference type="GO" id="GO:0046872">
    <property type="term" value="F:metal ion binding"/>
    <property type="evidence" value="ECO:0007669"/>
    <property type="project" value="UniProtKB-KW"/>
</dbReference>
<comment type="caution">
    <text evidence="6">The sequence shown here is derived from an EMBL/GenBank/DDBJ whole genome shotgun (WGS) entry which is preliminary data.</text>
</comment>
<dbReference type="Proteomes" id="UP001627284">
    <property type="component" value="Unassembled WGS sequence"/>
</dbReference>
<proteinExistence type="inferred from homology"/>
<feature type="region of interest" description="Disordered" evidence="4">
    <location>
        <begin position="172"/>
        <end position="224"/>
    </location>
</feature>
<reference evidence="6 7" key="1">
    <citation type="submission" date="2024-05" db="EMBL/GenBank/DDBJ databases">
        <title>De novo assembly of an allotetraploid wild potato.</title>
        <authorList>
            <person name="Hosaka A.J."/>
        </authorList>
    </citation>
    <scope>NUCLEOTIDE SEQUENCE [LARGE SCALE GENOMIC DNA]</scope>
    <source>
        <tissue evidence="6">Young leaves</tissue>
    </source>
</reference>
<evidence type="ECO:0000256" key="1">
    <source>
        <dbReference type="ARBA" id="ARBA00005613"/>
    </source>
</evidence>
<dbReference type="PANTHER" id="PTHR13848">
    <property type="entry name" value="PROTEIN YIPPEE-LIKE CG15309-RELATED"/>
    <property type="match status" value="1"/>
</dbReference>
<sequence>MTIICAEIPSNERIYCRTCRNPVSHVQDYIWMVHPGGIFSRVYNVLVSDDVNYHFGSTLANTYCSQCGTMIGWKFIEVPRWYEYVREGRFILKLSELSFWNGVSLLHLGANEQNADQDGDSTDQDEDANEQNVDQDGDASTLRFVLLLSVATFWNGVPLPHFNEEQDLGANEQNAHQDGDSTDQNEDANKQNAHQDLGANEENADQDGGDNEQNHDSDGGTPMN</sequence>
<dbReference type="InterPro" id="IPR039058">
    <property type="entry name" value="Yippee_fam"/>
</dbReference>
<name>A0ABD2URG2_9SOLN</name>
<dbReference type="EMBL" id="JBJKTR010000004">
    <property type="protein sequence ID" value="KAL3371168.1"/>
    <property type="molecule type" value="Genomic_DNA"/>
</dbReference>
<dbReference type="AlphaFoldDB" id="A0ABD2URG2"/>
<dbReference type="InterPro" id="IPR004910">
    <property type="entry name" value="Yippee/Mis18/Cereblon"/>
</dbReference>
<keyword evidence="3" id="KW-0862">Zinc</keyword>
<dbReference type="PROSITE" id="PS51792">
    <property type="entry name" value="YIPPEE"/>
    <property type="match status" value="1"/>
</dbReference>
<keyword evidence="7" id="KW-1185">Reference proteome</keyword>
<gene>
    <name evidence="6" type="ORF">AABB24_007954</name>
</gene>